<dbReference type="NCBIfam" id="NF006826">
    <property type="entry name" value="PRK09347.1-3"/>
    <property type="match status" value="1"/>
</dbReference>
<feature type="region of interest" description="Disordered" evidence="11">
    <location>
        <begin position="1"/>
        <end position="23"/>
    </location>
</feature>
<keyword evidence="6" id="KW-0547">Nucleotide-binding</keyword>
<dbReference type="UniPathway" id="UPA00848">
    <property type="reaction ID" value="UER00151"/>
</dbReference>
<comment type="similarity">
    <text evidence="3">Belongs to the GTP cyclohydrolase I family.</text>
</comment>
<evidence type="ECO:0000256" key="1">
    <source>
        <dbReference type="ARBA" id="ARBA00001052"/>
    </source>
</evidence>
<dbReference type="NCBIfam" id="NF006825">
    <property type="entry name" value="PRK09347.1-2"/>
    <property type="match status" value="1"/>
</dbReference>
<dbReference type="GO" id="GO:0008270">
    <property type="term" value="F:zinc ion binding"/>
    <property type="evidence" value="ECO:0007669"/>
    <property type="project" value="TreeGrafter"/>
</dbReference>
<dbReference type="Pfam" id="PF01227">
    <property type="entry name" value="GTP_cyclohydroI"/>
    <property type="match status" value="1"/>
</dbReference>
<feature type="compositionally biased region" description="Polar residues" evidence="11">
    <location>
        <begin position="1"/>
        <end position="13"/>
    </location>
</feature>
<proteinExistence type="inferred from homology"/>
<evidence type="ECO:0000256" key="7">
    <source>
        <dbReference type="ARBA" id="ARBA00022801"/>
    </source>
</evidence>
<sequence length="214" mass="24199">MEQSGDTDTGKQSNGHKEAKKEDLKTTECKLKELSSAYLSIIESIGEDCSRQGLLKTPERAAKAIIHFTKGYDENLTDIVKDAIFDEDTDEMVLVKDIEMFSLCEHHMVPFMGKVSVGYLPSKKVIGLSKIARIVELYSRRLQVQERLTNQIADALQNILNPRGVGVVVEATHMCMVMRGVEKFNSKTVSSSMRGEFRNNPKTREEFLHLIKKF</sequence>
<organism evidence="13 14">
    <name type="scientific">Brachionus plicatilis</name>
    <name type="common">Marine rotifer</name>
    <name type="synonym">Brachionus muelleri</name>
    <dbReference type="NCBI Taxonomy" id="10195"/>
    <lineage>
        <taxon>Eukaryota</taxon>
        <taxon>Metazoa</taxon>
        <taxon>Spiralia</taxon>
        <taxon>Gnathifera</taxon>
        <taxon>Rotifera</taxon>
        <taxon>Eurotatoria</taxon>
        <taxon>Monogononta</taxon>
        <taxon>Pseudotrocha</taxon>
        <taxon>Ploima</taxon>
        <taxon>Brachionidae</taxon>
        <taxon>Brachionus</taxon>
    </lineage>
</organism>
<accession>A0A3M7P9A9</accession>
<dbReference type="PANTHER" id="PTHR11109:SF7">
    <property type="entry name" value="GTP CYCLOHYDROLASE 1"/>
    <property type="match status" value="1"/>
</dbReference>
<dbReference type="PROSITE" id="PS00860">
    <property type="entry name" value="GTP_CYCLOHYDROL_1_2"/>
    <property type="match status" value="1"/>
</dbReference>
<dbReference type="InterPro" id="IPR043134">
    <property type="entry name" value="GTP-CH-I_N"/>
</dbReference>
<evidence type="ECO:0000256" key="11">
    <source>
        <dbReference type="SAM" id="MobiDB-lite"/>
    </source>
</evidence>
<dbReference type="InterPro" id="IPR020602">
    <property type="entry name" value="GTP_CycHdrlase_I_dom"/>
</dbReference>
<keyword evidence="14" id="KW-1185">Reference proteome</keyword>
<evidence type="ECO:0000313" key="13">
    <source>
        <dbReference type="EMBL" id="RMZ95676.1"/>
    </source>
</evidence>
<dbReference type="STRING" id="10195.A0A3M7P9A9"/>
<dbReference type="InterPro" id="IPR043133">
    <property type="entry name" value="GTP-CH-I_C/QueF"/>
</dbReference>
<evidence type="ECO:0000313" key="14">
    <source>
        <dbReference type="Proteomes" id="UP000276133"/>
    </source>
</evidence>
<dbReference type="PANTHER" id="PTHR11109">
    <property type="entry name" value="GTP CYCLOHYDROLASE I"/>
    <property type="match status" value="1"/>
</dbReference>
<dbReference type="FunFam" id="1.10.286.10:FF:000003">
    <property type="entry name" value="GTP cyclohydrolase 1"/>
    <property type="match status" value="1"/>
</dbReference>
<protein>
    <recommendedName>
        <fullName evidence="5">GTP cyclohydrolase 1</fullName>
        <ecNumber evidence="4">3.5.4.16</ecNumber>
    </recommendedName>
    <alternativeName>
        <fullName evidence="10">GTP cyclohydrolase I</fullName>
    </alternativeName>
</protein>
<dbReference type="PROSITE" id="PS00859">
    <property type="entry name" value="GTP_CYCLOHYDROL_1_1"/>
    <property type="match status" value="1"/>
</dbReference>
<gene>
    <name evidence="13" type="ORF">BpHYR1_051751</name>
</gene>
<dbReference type="CDD" id="cd00642">
    <property type="entry name" value="GTP_cyclohydro1"/>
    <property type="match status" value="1"/>
</dbReference>
<comment type="caution">
    <text evidence="13">The sequence shown here is derived from an EMBL/GenBank/DDBJ whole genome shotgun (WGS) entry which is preliminary data.</text>
</comment>
<evidence type="ECO:0000256" key="2">
    <source>
        <dbReference type="ARBA" id="ARBA00005080"/>
    </source>
</evidence>
<dbReference type="AlphaFoldDB" id="A0A3M7P9A9"/>
<dbReference type="GO" id="GO:0006729">
    <property type="term" value="P:tetrahydrobiopterin biosynthetic process"/>
    <property type="evidence" value="ECO:0007669"/>
    <property type="project" value="UniProtKB-KW"/>
</dbReference>
<dbReference type="OrthoDB" id="4966at2759"/>
<evidence type="ECO:0000256" key="4">
    <source>
        <dbReference type="ARBA" id="ARBA00012715"/>
    </source>
</evidence>
<keyword evidence="8" id="KW-0783">Tetrahydrobiopterin biosynthesis</keyword>
<keyword evidence="7 13" id="KW-0378">Hydrolase</keyword>
<dbReference type="SUPFAM" id="SSF55620">
    <property type="entry name" value="Tetrahydrobiopterin biosynthesis enzymes-like"/>
    <property type="match status" value="1"/>
</dbReference>
<reference evidence="13 14" key="1">
    <citation type="journal article" date="2018" name="Sci. Rep.">
        <title>Genomic signatures of local adaptation to the degree of environmental predictability in rotifers.</title>
        <authorList>
            <person name="Franch-Gras L."/>
            <person name="Hahn C."/>
            <person name="Garcia-Roger E.M."/>
            <person name="Carmona M.J."/>
            <person name="Serra M."/>
            <person name="Gomez A."/>
        </authorList>
    </citation>
    <scope>NUCLEOTIDE SEQUENCE [LARGE SCALE GENOMIC DNA]</scope>
    <source>
        <strain evidence="13">HYR1</strain>
    </source>
</reference>
<evidence type="ECO:0000256" key="5">
    <source>
        <dbReference type="ARBA" id="ARBA00017272"/>
    </source>
</evidence>
<evidence type="ECO:0000256" key="3">
    <source>
        <dbReference type="ARBA" id="ARBA00008085"/>
    </source>
</evidence>
<dbReference type="GO" id="GO:0046654">
    <property type="term" value="P:tetrahydrofolate biosynthetic process"/>
    <property type="evidence" value="ECO:0007669"/>
    <property type="project" value="InterPro"/>
</dbReference>
<name>A0A3M7P9A9_BRAPC</name>
<comment type="catalytic activity">
    <reaction evidence="1">
        <text>GTP + H2O = 7,8-dihydroneopterin 3'-triphosphate + formate + H(+)</text>
        <dbReference type="Rhea" id="RHEA:17473"/>
        <dbReference type="ChEBI" id="CHEBI:15377"/>
        <dbReference type="ChEBI" id="CHEBI:15378"/>
        <dbReference type="ChEBI" id="CHEBI:15740"/>
        <dbReference type="ChEBI" id="CHEBI:37565"/>
        <dbReference type="ChEBI" id="CHEBI:58462"/>
        <dbReference type="EC" id="3.5.4.16"/>
    </reaction>
</comment>
<dbReference type="GO" id="GO:0003934">
    <property type="term" value="F:GTP cyclohydrolase I activity"/>
    <property type="evidence" value="ECO:0007669"/>
    <property type="project" value="UniProtKB-EC"/>
</dbReference>
<keyword evidence="9" id="KW-0342">GTP-binding</keyword>
<evidence type="ECO:0000256" key="9">
    <source>
        <dbReference type="ARBA" id="ARBA00023134"/>
    </source>
</evidence>
<dbReference type="InterPro" id="IPR001474">
    <property type="entry name" value="GTP_CycHdrlase_I"/>
</dbReference>
<evidence type="ECO:0000259" key="12">
    <source>
        <dbReference type="Pfam" id="PF01227"/>
    </source>
</evidence>
<dbReference type="Gene3D" id="1.10.286.10">
    <property type="match status" value="1"/>
</dbReference>
<evidence type="ECO:0000256" key="8">
    <source>
        <dbReference type="ARBA" id="ARBA00023007"/>
    </source>
</evidence>
<comment type="pathway">
    <text evidence="2">Cofactor biosynthesis; 7,8-dihydroneopterin triphosphate biosynthesis; 7,8-dihydroneopterin triphosphate from GTP: step 1/1.</text>
</comment>
<dbReference type="FunFam" id="3.30.1130.10:FF:000012">
    <property type="entry name" value="GTP cyclohydrolase 1"/>
    <property type="match status" value="1"/>
</dbReference>
<dbReference type="NCBIfam" id="TIGR00063">
    <property type="entry name" value="folE"/>
    <property type="match status" value="1"/>
</dbReference>
<dbReference type="GO" id="GO:0005525">
    <property type="term" value="F:GTP binding"/>
    <property type="evidence" value="ECO:0007669"/>
    <property type="project" value="UniProtKB-KW"/>
</dbReference>
<dbReference type="GO" id="GO:0005737">
    <property type="term" value="C:cytoplasm"/>
    <property type="evidence" value="ECO:0007669"/>
    <property type="project" value="TreeGrafter"/>
</dbReference>
<feature type="domain" description="GTP cyclohydrolase I" evidence="12">
    <location>
        <begin position="37"/>
        <end position="211"/>
    </location>
</feature>
<evidence type="ECO:0000256" key="6">
    <source>
        <dbReference type="ARBA" id="ARBA00022741"/>
    </source>
</evidence>
<dbReference type="EMBL" id="REGN01012353">
    <property type="protein sequence ID" value="RMZ95676.1"/>
    <property type="molecule type" value="Genomic_DNA"/>
</dbReference>
<dbReference type="HAMAP" id="MF_00223">
    <property type="entry name" value="FolE"/>
    <property type="match status" value="1"/>
</dbReference>
<evidence type="ECO:0000256" key="10">
    <source>
        <dbReference type="ARBA" id="ARBA00030854"/>
    </source>
</evidence>
<dbReference type="Gene3D" id="3.30.1130.10">
    <property type="match status" value="1"/>
</dbReference>
<dbReference type="Proteomes" id="UP000276133">
    <property type="component" value="Unassembled WGS sequence"/>
</dbReference>
<dbReference type="InterPro" id="IPR018234">
    <property type="entry name" value="GTP_CycHdrlase_I_CS"/>
</dbReference>
<dbReference type="EC" id="3.5.4.16" evidence="4"/>